<evidence type="ECO:0000313" key="2">
    <source>
        <dbReference type="Proteomes" id="UP000828048"/>
    </source>
</evidence>
<evidence type="ECO:0000313" key="1">
    <source>
        <dbReference type="EMBL" id="KAH7840785.1"/>
    </source>
</evidence>
<accession>A0ACB7XJ21</accession>
<protein>
    <submittedName>
        <fullName evidence="1">Uncharacterized protein</fullName>
    </submittedName>
</protein>
<organism evidence="1 2">
    <name type="scientific">Vaccinium darrowii</name>
    <dbReference type="NCBI Taxonomy" id="229202"/>
    <lineage>
        <taxon>Eukaryota</taxon>
        <taxon>Viridiplantae</taxon>
        <taxon>Streptophyta</taxon>
        <taxon>Embryophyta</taxon>
        <taxon>Tracheophyta</taxon>
        <taxon>Spermatophyta</taxon>
        <taxon>Magnoliopsida</taxon>
        <taxon>eudicotyledons</taxon>
        <taxon>Gunneridae</taxon>
        <taxon>Pentapetalae</taxon>
        <taxon>asterids</taxon>
        <taxon>Ericales</taxon>
        <taxon>Ericaceae</taxon>
        <taxon>Vaccinioideae</taxon>
        <taxon>Vaccinieae</taxon>
        <taxon>Vaccinium</taxon>
    </lineage>
</organism>
<dbReference type="Proteomes" id="UP000828048">
    <property type="component" value="Chromosome 10"/>
</dbReference>
<dbReference type="EMBL" id="CM037160">
    <property type="protein sequence ID" value="KAH7840785.1"/>
    <property type="molecule type" value="Genomic_DNA"/>
</dbReference>
<keyword evidence="2" id="KW-1185">Reference proteome</keyword>
<reference evidence="1 2" key="1">
    <citation type="journal article" date="2021" name="Hortic Res">
        <title>High-quality reference genome and annotation aids understanding of berry development for evergreen blueberry (Vaccinium darrowii).</title>
        <authorList>
            <person name="Yu J."/>
            <person name="Hulse-Kemp A.M."/>
            <person name="Babiker E."/>
            <person name="Staton M."/>
        </authorList>
    </citation>
    <scope>NUCLEOTIDE SEQUENCE [LARGE SCALE GENOMIC DNA]</scope>
    <source>
        <strain evidence="2">cv. NJ 8807/NJ 8810</strain>
        <tissue evidence="1">Young leaf</tissue>
    </source>
</reference>
<name>A0ACB7XJ21_9ERIC</name>
<comment type="caution">
    <text evidence="1">The sequence shown here is derived from an EMBL/GenBank/DDBJ whole genome shotgun (WGS) entry which is preliminary data.</text>
</comment>
<sequence length="200" mass="22211">MSLSPRSVQSRPPTSINIVVFPVHQRRRLRPTNIATAGGLRAILSDPNKLVVAVGGVTALAARIFMRRELIIAFVALEKENVVFSSMLEDIYIYSWGSEVYKLEVLGYCSSVQEVHEEVQGKSARLSRIKVLGTTACQSSSTTWRKDSISAASFLRCNEMRKSPVGSEDAAEIESFLQVVDKLWQAVVPRTLQRKTNLIS</sequence>
<gene>
    <name evidence="1" type="ORF">Vadar_021542</name>
</gene>
<proteinExistence type="predicted"/>